<keyword evidence="17" id="KW-1185">Reference proteome</keyword>
<evidence type="ECO:0000256" key="12">
    <source>
        <dbReference type="ARBA" id="ARBA00031733"/>
    </source>
</evidence>
<evidence type="ECO:0000256" key="1">
    <source>
        <dbReference type="ARBA" id="ARBA00004611"/>
    </source>
</evidence>
<dbReference type="PANTHER" id="PTHR35249">
    <property type="entry name" value="DYNEIN REGULATORY COMPLEX SUBUNIT 7"/>
    <property type="match status" value="1"/>
</dbReference>
<evidence type="ECO:0000256" key="5">
    <source>
        <dbReference type="ARBA" id="ARBA00022846"/>
    </source>
</evidence>
<dbReference type="Pfam" id="PF24656">
    <property type="entry name" value="CEPT76_peptidase"/>
    <property type="match status" value="1"/>
</dbReference>
<accession>A0A6G0T078</accession>
<dbReference type="PANTHER" id="PTHR35249:SF2">
    <property type="entry name" value="DYNEIN REGULATORY COMPLEX SUBUNIT 7"/>
    <property type="match status" value="1"/>
</dbReference>
<keyword evidence="9" id="KW-0206">Cytoskeleton</keyword>
<protein>
    <recommendedName>
        <fullName evidence="3">Dynein regulatory complex subunit 7</fullName>
    </recommendedName>
    <alternativeName>
        <fullName evidence="11">Coiled-coil domain-containing protein 135</fullName>
    </alternativeName>
    <alternativeName>
        <fullName evidence="12">Coiled-coil domain-containing protein lobo homolog</fullName>
    </alternativeName>
</protein>
<dbReference type="AlphaFoldDB" id="A0A6G0T078"/>
<gene>
    <name evidence="16" type="ORF">AGLY_015680</name>
</gene>
<dbReference type="GO" id="GO:0030317">
    <property type="term" value="P:flagellated sperm motility"/>
    <property type="evidence" value="ECO:0007669"/>
    <property type="project" value="TreeGrafter"/>
</dbReference>
<keyword evidence="10" id="KW-0966">Cell projection</keyword>
<keyword evidence="7" id="KW-0175">Coiled coil</keyword>
<feature type="region of interest" description="Disordered" evidence="13">
    <location>
        <begin position="52"/>
        <end position="104"/>
    </location>
</feature>
<evidence type="ECO:0000259" key="15">
    <source>
        <dbReference type="Pfam" id="PF24667"/>
    </source>
</evidence>
<dbReference type="OrthoDB" id="10262874at2759"/>
<evidence type="ECO:0000256" key="9">
    <source>
        <dbReference type="ARBA" id="ARBA00023212"/>
    </source>
</evidence>
<dbReference type="InterPro" id="IPR033551">
    <property type="entry name" value="DRC7/lobo"/>
</dbReference>
<keyword evidence="9" id="KW-0963">Cytoplasm</keyword>
<dbReference type="Pfam" id="PF24667">
    <property type="entry name" value="MORN_DRC7"/>
    <property type="match status" value="1"/>
</dbReference>
<dbReference type="GO" id="GO:0031514">
    <property type="term" value="C:motile cilium"/>
    <property type="evidence" value="ECO:0007669"/>
    <property type="project" value="TreeGrafter"/>
</dbReference>
<keyword evidence="4" id="KW-0221">Differentiation</keyword>
<keyword evidence="5" id="KW-0282">Flagellum</keyword>
<evidence type="ECO:0000256" key="8">
    <source>
        <dbReference type="ARBA" id="ARBA00023069"/>
    </source>
</evidence>
<reference evidence="16 17" key="1">
    <citation type="submission" date="2019-08" db="EMBL/GenBank/DDBJ databases">
        <title>The genome of the soybean aphid Biotype 1, its phylome, world population structure and adaptation to the North American continent.</title>
        <authorList>
            <person name="Giordano R."/>
            <person name="Donthu R.K."/>
            <person name="Hernandez A.G."/>
            <person name="Wright C.L."/>
            <person name="Zimin A.V."/>
        </authorList>
    </citation>
    <scope>NUCLEOTIDE SEQUENCE [LARGE SCALE GENOMIC DNA]</scope>
    <source>
        <tissue evidence="16">Whole aphids</tissue>
    </source>
</reference>
<dbReference type="SUPFAM" id="SSF54001">
    <property type="entry name" value="Cysteine proteinases"/>
    <property type="match status" value="1"/>
</dbReference>
<evidence type="ECO:0000256" key="7">
    <source>
        <dbReference type="ARBA" id="ARBA00023054"/>
    </source>
</evidence>
<dbReference type="InterPro" id="IPR038765">
    <property type="entry name" value="Papain-like_cys_pep_sf"/>
</dbReference>
<dbReference type="EMBL" id="VYZN01000074">
    <property type="protein sequence ID" value="KAE9524033.1"/>
    <property type="molecule type" value="Genomic_DNA"/>
</dbReference>
<comment type="similarity">
    <text evidence="2">Belongs to the DRC7 family.</text>
</comment>
<evidence type="ECO:0000256" key="10">
    <source>
        <dbReference type="ARBA" id="ARBA00023273"/>
    </source>
</evidence>
<dbReference type="InterPro" id="IPR056291">
    <property type="entry name" value="MORN_DRC7"/>
</dbReference>
<dbReference type="InterPro" id="IPR056290">
    <property type="entry name" value="CEPT76/DRC7_peptidase-like_dom"/>
</dbReference>
<feature type="compositionally biased region" description="Acidic residues" evidence="13">
    <location>
        <begin position="69"/>
        <end position="91"/>
    </location>
</feature>
<keyword evidence="8" id="KW-0969">Cilium</keyword>
<keyword evidence="6" id="KW-0744">Spermatogenesis</keyword>
<evidence type="ECO:0000256" key="13">
    <source>
        <dbReference type="SAM" id="MobiDB-lite"/>
    </source>
</evidence>
<feature type="compositionally biased region" description="Basic and acidic residues" evidence="13">
    <location>
        <begin position="92"/>
        <end position="104"/>
    </location>
</feature>
<evidence type="ECO:0000256" key="11">
    <source>
        <dbReference type="ARBA" id="ARBA00031627"/>
    </source>
</evidence>
<evidence type="ECO:0000259" key="14">
    <source>
        <dbReference type="Pfam" id="PF24656"/>
    </source>
</evidence>
<evidence type="ECO:0000256" key="4">
    <source>
        <dbReference type="ARBA" id="ARBA00022782"/>
    </source>
</evidence>
<evidence type="ECO:0000256" key="6">
    <source>
        <dbReference type="ARBA" id="ARBA00022871"/>
    </source>
</evidence>
<evidence type="ECO:0000313" key="17">
    <source>
        <dbReference type="Proteomes" id="UP000475862"/>
    </source>
</evidence>
<name>A0A6G0T078_APHGL</name>
<sequence length="872" mass="102673">MSSDSLDWLWEDFNSTCLVEEIDDDSLDTVNDDNSYTSSNFSHNIDCTLLIGENEIEEEEERKERGEGEEGGEGEERGEEEEEEEEEEEKEKEEKEVKEEEEKLNAHIVDDTNESIPEIYPESYKKTSNIEKLILFCAENFIEQFKVKYPNRRPLVLIPQNECGVPKCVCTTIKPSRLVYSDLIEVISYSQFVAKHITYIKLENPLALPNKIVSPATVLKTQTANCFELAILLVSFLIGCGYNAFVVYGYATEIVCNNNLKKIKIDIPKESIDEQESDSESKEDIIDDPYVIEPMIDLCNDYVNYLMEEEKNKFIVNDESKEIEFDNFSDPLFGKRIHAWVVVMPLETDDDQYDISEVVPYFIEPSTGERKEITDENYTGIEVVWNNNDYWVNLQPLEGGCMQYNFNLMDTKNWEKFLPLILQNAQRGNFKNLEMPNSWVAAIEVPIDKYLMLYPNGKKIVPYMNAIEEFYADYVRPNGLIKRTTFYTEPEYLNKIFIQEMYKNRVDKLICIDTKYDVEETETIEYFRPGRDDYLKKHKFYGDCNNIKTKRLVTFYNLRLDSMAQIIIDENSFTITYNDRSDLLFWHLCVFIKTRNNDSRSINDKRKPKVYVVEKYLRNESKHKDLDIATITFDLDSNSIYVQYQYGEGQITQSSRLFKKPTYSSINNEKFNPKSVTEDVVYPYVGLLKTHEAYIMLQDMIETEERALIKVSKLEDNVIQILETRSRERSEFKLKINSLDWDRNHRIRKLLQDKKDKKHKLATIKDSIALSLRDKIIKHFRQSTKNQFIRLKNLFEMKKNELLRLTKSLESNDVERRDRNLILCSTLKNELNILTLKLKRYKESRIKRYNNLATCINSNPDYKTLLPLKLFV</sequence>
<evidence type="ECO:0000256" key="3">
    <source>
        <dbReference type="ARBA" id="ARBA00021303"/>
    </source>
</evidence>
<comment type="subcellular location">
    <subcellularLocation>
        <location evidence="1">Cytoplasm</location>
        <location evidence="1">Cytoskeleton</location>
        <location evidence="1">Flagellum axoneme</location>
    </subcellularLocation>
</comment>
<comment type="caution">
    <text evidence="16">The sequence shown here is derived from an EMBL/GenBank/DDBJ whole genome shotgun (WGS) entry which is preliminary data.</text>
</comment>
<feature type="domain" description="CEP76/DRC7 peptidase-like" evidence="14">
    <location>
        <begin position="339"/>
        <end position="417"/>
    </location>
</feature>
<feature type="domain" description="Dynein regulatory complex subunit 7 MORN" evidence="15">
    <location>
        <begin position="455"/>
        <end position="736"/>
    </location>
</feature>
<proteinExistence type="inferred from homology"/>
<dbReference type="GO" id="GO:0030154">
    <property type="term" value="P:cell differentiation"/>
    <property type="evidence" value="ECO:0007669"/>
    <property type="project" value="UniProtKB-KW"/>
</dbReference>
<organism evidence="16 17">
    <name type="scientific">Aphis glycines</name>
    <name type="common">Soybean aphid</name>
    <dbReference type="NCBI Taxonomy" id="307491"/>
    <lineage>
        <taxon>Eukaryota</taxon>
        <taxon>Metazoa</taxon>
        <taxon>Ecdysozoa</taxon>
        <taxon>Arthropoda</taxon>
        <taxon>Hexapoda</taxon>
        <taxon>Insecta</taxon>
        <taxon>Pterygota</taxon>
        <taxon>Neoptera</taxon>
        <taxon>Paraneoptera</taxon>
        <taxon>Hemiptera</taxon>
        <taxon>Sternorrhyncha</taxon>
        <taxon>Aphidomorpha</taxon>
        <taxon>Aphidoidea</taxon>
        <taxon>Aphididae</taxon>
        <taxon>Aphidini</taxon>
        <taxon>Aphis</taxon>
        <taxon>Aphis</taxon>
    </lineage>
</organism>
<dbReference type="Proteomes" id="UP000475862">
    <property type="component" value="Unassembled WGS sequence"/>
</dbReference>
<dbReference type="Gene3D" id="3.10.620.30">
    <property type="match status" value="1"/>
</dbReference>
<dbReference type="GO" id="GO:0007283">
    <property type="term" value="P:spermatogenesis"/>
    <property type="evidence" value="ECO:0007669"/>
    <property type="project" value="UniProtKB-KW"/>
</dbReference>
<evidence type="ECO:0000256" key="2">
    <source>
        <dbReference type="ARBA" id="ARBA00010738"/>
    </source>
</evidence>
<evidence type="ECO:0000313" key="16">
    <source>
        <dbReference type="EMBL" id="KAE9524033.1"/>
    </source>
</evidence>